<name>A0A834M0B9_RHYFE</name>
<keyword evidence="2" id="KW-1185">Reference proteome</keyword>
<feature type="non-terminal residue" evidence="1">
    <location>
        <position position="1"/>
    </location>
</feature>
<protein>
    <submittedName>
        <fullName evidence="1">Uncharacterized protein</fullName>
    </submittedName>
</protein>
<reference evidence="1" key="1">
    <citation type="submission" date="2020-08" db="EMBL/GenBank/DDBJ databases">
        <title>Genome sequencing and assembly of the red palm weevil Rhynchophorus ferrugineus.</title>
        <authorList>
            <person name="Dias G.B."/>
            <person name="Bergman C.M."/>
            <person name="Manee M."/>
        </authorList>
    </citation>
    <scope>NUCLEOTIDE SEQUENCE</scope>
    <source>
        <strain evidence="1">AA-2017</strain>
        <tissue evidence="1">Whole larva</tissue>
    </source>
</reference>
<organism evidence="1 2">
    <name type="scientific">Rhynchophorus ferrugineus</name>
    <name type="common">Red palm weevil</name>
    <name type="synonym">Curculio ferrugineus</name>
    <dbReference type="NCBI Taxonomy" id="354439"/>
    <lineage>
        <taxon>Eukaryota</taxon>
        <taxon>Metazoa</taxon>
        <taxon>Ecdysozoa</taxon>
        <taxon>Arthropoda</taxon>
        <taxon>Hexapoda</taxon>
        <taxon>Insecta</taxon>
        <taxon>Pterygota</taxon>
        <taxon>Neoptera</taxon>
        <taxon>Endopterygota</taxon>
        <taxon>Coleoptera</taxon>
        <taxon>Polyphaga</taxon>
        <taxon>Cucujiformia</taxon>
        <taxon>Curculionidae</taxon>
        <taxon>Dryophthorinae</taxon>
        <taxon>Rhynchophorus</taxon>
    </lineage>
</organism>
<accession>A0A834M0B9</accession>
<dbReference type="AlphaFoldDB" id="A0A834M0B9"/>
<dbReference type="Proteomes" id="UP000625711">
    <property type="component" value="Unassembled WGS sequence"/>
</dbReference>
<gene>
    <name evidence="1" type="ORF">GWI33_003741</name>
</gene>
<sequence>VKAKSLSLFHEASASLALRNWERNVVREVEKVHREADAAGGVGEARGGCREVRDCLTGTILIFVLRQCQSARSRFDVLPPVNWVPPD</sequence>
<dbReference type="EMBL" id="JAACXV010023438">
    <property type="protein sequence ID" value="KAF7262996.1"/>
    <property type="molecule type" value="Genomic_DNA"/>
</dbReference>
<proteinExistence type="predicted"/>
<evidence type="ECO:0000313" key="2">
    <source>
        <dbReference type="Proteomes" id="UP000625711"/>
    </source>
</evidence>
<evidence type="ECO:0000313" key="1">
    <source>
        <dbReference type="EMBL" id="KAF7262996.1"/>
    </source>
</evidence>
<comment type="caution">
    <text evidence="1">The sequence shown here is derived from an EMBL/GenBank/DDBJ whole genome shotgun (WGS) entry which is preliminary data.</text>
</comment>